<comment type="caution">
    <text evidence="2">The sequence shown here is derived from an EMBL/GenBank/DDBJ whole genome shotgun (WGS) entry which is preliminary data.</text>
</comment>
<dbReference type="Proteomes" id="UP000729402">
    <property type="component" value="Unassembled WGS sequence"/>
</dbReference>
<evidence type="ECO:0000313" key="3">
    <source>
        <dbReference type="Proteomes" id="UP000729402"/>
    </source>
</evidence>
<proteinExistence type="predicted"/>
<accession>A0A8J5VW26</accession>
<gene>
    <name evidence="2" type="ORF">GUJ93_ZPchr0006g41687</name>
</gene>
<organism evidence="2 3">
    <name type="scientific">Zizania palustris</name>
    <name type="common">Northern wild rice</name>
    <dbReference type="NCBI Taxonomy" id="103762"/>
    <lineage>
        <taxon>Eukaryota</taxon>
        <taxon>Viridiplantae</taxon>
        <taxon>Streptophyta</taxon>
        <taxon>Embryophyta</taxon>
        <taxon>Tracheophyta</taxon>
        <taxon>Spermatophyta</taxon>
        <taxon>Magnoliopsida</taxon>
        <taxon>Liliopsida</taxon>
        <taxon>Poales</taxon>
        <taxon>Poaceae</taxon>
        <taxon>BOP clade</taxon>
        <taxon>Oryzoideae</taxon>
        <taxon>Oryzeae</taxon>
        <taxon>Zizaniinae</taxon>
        <taxon>Zizania</taxon>
    </lineage>
</organism>
<sequence>MLTHHLRRRRPNSSASGRQRAGGHRLLPSSPCTLHASQPPPSAATPPPSEKLDYMTRRLEMEPIAWNQMVPSAVSLGGGGGGDPAALEFRKIVCEGDFDEEKSLFVGPPLIPLLSLAVCSHLSS</sequence>
<name>A0A8J5VW26_ZIZPA</name>
<feature type="compositionally biased region" description="Basic residues" evidence="1">
    <location>
        <begin position="1"/>
        <end position="11"/>
    </location>
</feature>
<protein>
    <submittedName>
        <fullName evidence="2">Uncharacterized protein</fullName>
    </submittedName>
</protein>
<keyword evidence="3" id="KW-1185">Reference proteome</keyword>
<reference evidence="2" key="1">
    <citation type="journal article" date="2021" name="bioRxiv">
        <title>Whole Genome Assembly and Annotation of Northern Wild Rice, Zizania palustris L., Supports a Whole Genome Duplication in the Zizania Genus.</title>
        <authorList>
            <person name="Haas M."/>
            <person name="Kono T."/>
            <person name="Macchietto M."/>
            <person name="Millas R."/>
            <person name="McGilp L."/>
            <person name="Shao M."/>
            <person name="Duquette J."/>
            <person name="Hirsch C.N."/>
            <person name="Kimball J."/>
        </authorList>
    </citation>
    <scope>NUCLEOTIDE SEQUENCE</scope>
    <source>
        <tissue evidence="2">Fresh leaf tissue</tissue>
    </source>
</reference>
<evidence type="ECO:0000256" key="1">
    <source>
        <dbReference type="SAM" id="MobiDB-lite"/>
    </source>
</evidence>
<dbReference type="OrthoDB" id="10040024at2759"/>
<dbReference type="AlphaFoldDB" id="A0A8J5VW26"/>
<feature type="compositionally biased region" description="Pro residues" evidence="1">
    <location>
        <begin position="38"/>
        <end position="49"/>
    </location>
</feature>
<feature type="region of interest" description="Disordered" evidence="1">
    <location>
        <begin position="1"/>
        <end position="55"/>
    </location>
</feature>
<reference evidence="2" key="2">
    <citation type="submission" date="2021-02" db="EMBL/GenBank/DDBJ databases">
        <authorList>
            <person name="Kimball J.A."/>
            <person name="Haas M.W."/>
            <person name="Macchietto M."/>
            <person name="Kono T."/>
            <person name="Duquette J."/>
            <person name="Shao M."/>
        </authorList>
    </citation>
    <scope>NUCLEOTIDE SEQUENCE</scope>
    <source>
        <tissue evidence="2">Fresh leaf tissue</tissue>
    </source>
</reference>
<evidence type="ECO:0000313" key="2">
    <source>
        <dbReference type="EMBL" id="KAG8073891.1"/>
    </source>
</evidence>
<dbReference type="EMBL" id="JAAALK010000283">
    <property type="protein sequence ID" value="KAG8073891.1"/>
    <property type="molecule type" value="Genomic_DNA"/>
</dbReference>